<proteinExistence type="predicted"/>
<gene>
    <name evidence="1" type="ORF">RUN39_v1_120004</name>
</gene>
<dbReference type="AlphaFoldDB" id="A0A0S4TMT9"/>
<protein>
    <submittedName>
        <fullName evidence="1">Uncharacterized protein</fullName>
    </submittedName>
</protein>
<reference evidence="1" key="1">
    <citation type="submission" date="2015-10" db="EMBL/GenBank/DDBJ databases">
        <authorList>
            <person name="Gilbert D.G."/>
        </authorList>
    </citation>
    <scope>NUCLEOTIDE SEQUENCE</scope>
    <source>
        <strain evidence="1">Phyl III-seqv23</strain>
    </source>
</reference>
<accession>A0A0S4TMT9</accession>
<organism evidence="1">
    <name type="scientific">Ralstonia solanacearum</name>
    <name type="common">Pseudomonas solanacearum</name>
    <dbReference type="NCBI Taxonomy" id="305"/>
    <lineage>
        <taxon>Bacteria</taxon>
        <taxon>Pseudomonadati</taxon>
        <taxon>Pseudomonadota</taxon>
        <taxon>Betaproteobacteria</taxon>
        <taxon>Burkholderiales</taxon>
        <taxon>Burkholderiaceae</taxon>
        <taxon>Ralstonia</taxon>
        <taxon>Ralstonia solanacearum species complex</taxon>
    </lineage>
</organism>
<name>A0A0S4TMT9_RALSL</name>
<sequence length="33" mass="3366">MTDNCLALALGNCGLAAKLAADFFRVKVVPGDA</sequence>
<evidence type="ECO:0000313" key="1">
    <source>
        <dbReference type="EMBL" id="CUV11380.1"/>
    </source>
</evidence>
<dbReference type="EMBL" id="LN899819">
    <property type="protein sequence ID" value="CUV11380.1"/>
    <property type="molecule type" value="Genomic_DNA"/>
</dbReference>